<dbReference type="InterPro" id="IPR025944">
    <property type="entry name" value="Sigma_54_int_dom_CS"/>
</dbReference>
<gene>
    <name evidence="8" type="ORF">LCGC14_1792940</name>
</gene>
<evidence type="ECO:0000256" key="2">
    <source>
        <dbReference type="ARBA" id="ARBA00022840"/>
    </source>
</evidence>
<dbReference type="GO" id="GO:0043565">
    <property type="term" value="F:sequence-specific DNA binding"/>
    <property type="evidence" value="ECO:0007669"/>
    <property type="project" value="InterPro"/>
</dbReference>
<keyword evidence="3" id="KW-0805">Transcription regulation</keyword>
<dbReference type="PANTHER" id="PTHR32071">
    <property type="entry name" value="TRANSCRIPTIONAL REGULATORY PROTEIN"/>
    <property type="match status" value="1"/>
</dbReference>
<dbReference type="InterPro" id="IPR002197">
    <property type="entry name" value="HTH_Fis"/>
</dbReference>
<evidence type="ECO:0000256" key="3">
    <source>
        <dbReference type="ARBA" id="ARBA00023015"/>
    </source>
</evidence>
<keyword evidence="6" id="KW-0804">Transcription</keyword>
<reference evidence="8" key="1">
    <citation type="journal article" date="2015" name="Nature">
        <title>Complex archaea that bridge the gap between prokaryotes and eukaryotes.</title>
        <authorList>
            <person name="Spang A."/>
            <person name="Saw J.H."/>
            <person name="Jorgensen S.L."/>
            <person name="Zaremba-Niedzwiedzka K."/>
            <person name="Martijn J."/>
            <person name="Lind A.E."/>
            <person name="van Eijk R."/>
            <person name="Schleper C."/>
            <person name="Guy L."/>
            <person name="Ettema T.J."/>
        </authorList>
    </citation>
    <scope>NUCLEOTIDE SEQUENCE</scope>
</reference>
<dbReference type="SUPFAM" id="SSF46689">
    <property type="entry name" value="Homeodomain-like"/>
    <property type="match status" value="1"/>
</dbReference>
<dbReference type="PROSITE" id="PS50045">
    <property type="entry name" value="SIGMA54_INTERACT_4"/>
    <property type="match status" value="1"/>
</dbReference>
<dbReference type="GO" id="GO:0005524">
    <property type="term" value="F:ATP binding"/>
    <property type="evidence" value="ECO:0007669"/>
    <property type="project" value="UniProtKB-KW"/>
</dbReference>
<dbReference type="InterPro" id="IPR027417">
    <property type="entry name" value="P-loop_NTPase"/>
</dbReference>
<dbReference type="PROSITE" id="PS00688">
    <property type="entry name" value="SIGMA54_INTERACT_3"/>
    <property type="match status" value="1"/>
</dbReference>
<keyword evidence="2" id="KW-0067">ATP-binding</keyword>
<sequence length="151" mass="17315">MPRYLSHRRDRKDDILLLADHFVEKYAKQLSKDVRRISTPAINMMFAYHWPGNVRELENCIERAVLLSTDGVIHGHHLPPTLQTSEASDTVGKGTLAERVELFERDIIVDALKRNDGKVAAAARDLGSTPRIVGYKIKRLDIDCRHYRRGR</sequence>
<evidence type="ECO:0000259" key="7">
    <source>
        <dbReference type="PROSITE" id="PS50045"/>
    </source>
</evidence>
<dbReference type="Gene3D" id="1.10.10.60">
    <property type="entry name" value="Homeodomain-like"/>
    <property type="match status" value="1"/>
</dbReference>
<evidence type="ECO:0000256" key="4">
    <source>
        <dbReference type="ARBA" id="ARBA00023125"/>
    </source>
</evidence>
<dbReference type="GO" id="GO:0006355">
    <property type="term" value="P:regulation of DNA-templated transcription"/>
    <property type="evidence" value="ECO:0007669"/>
    <property type="project" value="InterPro"/>
</dbReference>
<dbReference type="PRINTS" id="PR01590">
    <property type="entry name" value="HTHFIS"/>
</dbReference>
<dbReference type="Pfam" id="PF25601">
    <property type="entry name" value="AAA_lid_14"/>
    <property type="match status" value="1"/>
</dbReference>
<organism evidence="8">
    <name type="scientific">marine sediment metagenome</name>
    <dbReference type="NCBI Taxonomy" id="412755"/>
    <lineage>
        <taxon>unclassified sequences</taxon>
        <taxon>metagenomes</taxon>
        <taxon>ecological metagenomes</taxon>
    </lineage>
</organism>
<keyword evidence="4" id="KW-0238">DNA-binding</keyword>
<protein>
    <recommendedName>
        <fullName evidence="7">Sigma-54 factor interaction domain-containing protein</fullName>
    </recommendedName>
</protein>
<evidence type="ECO:0000256" key="6">
    <source>
        <dbReference type="ARBA" id="ARBA00023163"/>
    </source>
</evidence>
<keyword evidence="1" id="KW-0547">Nucleotide-binding</keyword>
<evidence type="ECO:0000256" key="5">
    <source>
        <dbReference type="ARBA" id="ARBA00023159"/>
    </source>
</evidence>
<comment type="caution">
    <text evidence="8">The sequence shown here is derived from an EMBL/GenBank/DDBJ whole genome shotgun (WGS) entry which is preliminary data.</text>
</comment>
<name>A0A0F9GS06_9ZZZZ</name>
<dbReference type="AlphaFoldDB" id="A0A0F9GS06"/>
<accession>A0A0F9GS06</accession>
<dbReference type="SUPFAM" id="SSF52540">
    <property type="entry name" value="P-loop containing nucleoside triphosphate hydrolases"/>
    <property type="match status" value="1"/>
</dbReference>
<dbReference type="InterPro" id="IPR002078">
    <property type="entry name" value="Sigma_54_int"/>
</dbReference>
<dbReference type="InterPro" id="IPR009057">
    <property type="entry name" value="Homeodomain-like_sf"/>
</dbReference>
<proteinExistence type="predicted"/>
<evidence type="ECO:0000256" key="1">
    <source>
        <dbReference type="ARBA" id="ARBA00022741"/>
    </source>
</evidence>
<dbReference type="Gene3D" id="1.10.8.60">
    <property type="match status" value="1"/>
</dbReference>
<evidence type="ECO:0000313" key="8">
    <source>
        <dbReference type="EMBL" id="KKM01585.1"/>
    </source>
</evidence>
<dbReference type="Pfam" id="PF02954">
    <property type="entry name" value="HTH_8"/>
    <property type="match status" value="1"/>
</dbReference>
<dbReference type="EMBL" id="LAZR01017158">
    <property type="protein sequence ID" value="KKM01585.1"/>
    <property type="molecule type" value="Genomic_DNA"/>
</dbReference>
<feature type="domain" description="Sigma-54 factor interaction" evidence="7">
    <location>
        <begin position="1"/>
        <end position="66"/>
    </location>
</feature>
<keyword evidence="5" id="KW-0010">Activator</keyword>
<dbReference type="InterPro" id="IPR058031">
    <property type="entry name" value="AAA_lid_NorR"/>
</dbReference>
<dbReference type="FunFam" id="1.10.8.60:FF:000014">
    <property type="entry name" value="DNA-binding transcriptional regulator NtrC"/>
    <property type="match status" value="1"/>
</dbReference>